<evidence type="ECO:0000313" key="2">
    <source>
        <dbReference type="Proteomes" id="UP000276061"/>
    </source>
</evidence>
<sequence>MDTKQEIINTLQVLNKLLDDAYPTIGSHPDNKLIRGLHAEITKKLKNKYPYGPMDFHSEAF</sequence>
<gene>
    <name evidence="1" type="ORF">EF878_20190</name>
</gene>
<name>A0A3N0FQN3_9GAMM</name>
<comment type="caution">
    <text evidence="1">The sequence shown here is derived from an EMBL/GenBank/DDBJ whole genome shotgun (WGS) entry which is preliminary data.</text>
</comment>
<dbReference type="EMBL" id="RJLR01000049">
    <property type="protein sequence ID" value="RNM02392.1"/>
    <property type="molecule type" value="Genomic_DNA"/>
</dbReference>
<dbReference type="Proteomes" id="UP000276061">
    <property type="component" value="Unassembled WGS sequence"/>
</dbReference>
<reference evidence="1 2" key="1">
    <citation type="submission" date="2018-11" db="EMBL/GenBank/DDBJ databases">
        <title>Characterization of surface water Dickeya isolates.</title>
        <authorList>
            <person name="Van Gijsegem F."/>
            <person name="Pedron J."/>
        </authorList>
    </citation>
    <scope>NUCLEOTIDE SEQUENCE [LARGE SCALE GENOMIC DNA]</scope>
    <source>
        <strain evidence="1 2">FVG1-MFV-O17</strain>
    </source>
</reference>
<accession>A0A3N0FQN3</accession>
<evidence type="ECO:0000313" key="1">
    <source>
        <dbReference type="EMBL" id="RNM02392.1"/>
    </source>
</evidence>
<dbReference type="AlphaFoldDB" id="A0A3N0FQN3"/>
<dbReference type="RefSeq" id="WP_123253389.1">
    <property type="nucleotide sequence ID" value="NZ_RJLR01000049.1"/>
</dbReference>
<organism evidence="1 2">
    <name type="scientific">Dickeya undicola</name>
    <dbReference type="NCBI Taxonomy" id="1577887"/>
    <lineage>
        <taxon>Bacteria</taxon>
        <taxon>Pseudomonadati</taxon>
        <taxon>Pseudomonadota</taxon>
        <taxon>Gammaproteobacteria</taxon>
        <taxon>Enterobacterales</taxon>
        <taxon>Pectobacteriaceae</taxon>
        <taxon>Dickeya</taxon>
    </lineage>
</organism>
<protein>
    <submittedName>
        <fullName evidence="1">Uncharacterized protein</fullName>
    </submittedName>
</protein>
<proteinExistence type="predicted"/>